<dbReference type="Pfam" id="PF03348">
    <property type="entry name" value="Serinc"/>
    <property type="match status" value="1"/>
</dbReference>
<dbReference type="EMBL" id="UZAE01012095">
    <property type="protein sequence ID" value="VDO03508.1"/>
    <property type="molecule type" value="Genomic_DNA"/>
</dbReference>
<evidence type="ECO:0000256" key="3">
    <source>
        <dbReference type="ARBA" id="ARBA00022692"/>
    </source>
</evidence>
<evidence type="ECO:0000256" key="6">
    <source>
        <dbReference type="SAM" id="Phobius"/>
    </source>
</evidence>
<protein>
    <submittedName>
        <fullName evidence="9">Serine incorporator 5</fullName>
    </submittedName>
</protein>
<evidence type="ECO:0000256" key="2">
    <source>
        <dbReference type="ARBA" id="ARBA00006665"/>
    </source>
</evidence>
<evidence type="ECO:0000313" key="8">
    <source>
        <dbReference type="Proteomes" id="UP000278807"/>
    </source>
</evidence>
<feature type="transmembrane region" description="Helical" evidence="6">
    <location>
        <begin position="18"/>
        <end position="40"/>
    </location>
</feature>
<dbReference type="Proteomes" id="UP000278807">
    <property type="component" value="Unassembled WGS sequence"/>
</dbReference>
<evidence type="ECO:0000256" key="5">
    <source>
        <dbReference type="ARBA" id="ARBA00023136"/>
    </source>
</evidence>
<keyword evidence="5 6" id="KW-0472">Membrane</keyword>
<gene>
    <name evidence="7" type="ORF">HNAJ_LOCUS7648</name>
</gene>
<sequence length="124" mass="14457">MIVEFCSRFQTREQCVRFVGYIAVYRFCIPLAILHFLLMLFTVTNTDSQSWRGKLHNGFWLWKCAFIIGLWIISIFIPALEKATVGRMVIIIINTQYDSLDVAGRSGRNCFHLPTKCLSHRLRL</sequence>
<keyword evidence="3 6" id="KW-0812">Transmembrane</keyword>
<dbReference type="GO" id="GO:0016020">
    <property type="term" value="C:membrane"/>
    <property type="evidence" value="ECO:0007669"/>
    <property type="project" value="UniProtKB-SubCell"/>
</dbReference>
<dbReference type="PANTHER" id="PTHR10383:SF9">
    <property type="entry name" value="SERINE INCORPORATOR, ISOFORM F"/>
    <property type="match status" value="1"/>
</dbReference>
<comment type="similarity">
    <text evidence="2">Belongs to the TDE1 family.</text>
</comment>
<evidence type="ECO:0000313" key="9">
    <source>
        <dbReference type="WBParaSite" id="HNAJ_0000765201-mRNA-1"/>
    </source>
</evidence>
<reference evidence="9" key="1">
    <citation type="submission" date="2017-02" db="UniProtKB">
        <authorList>
            <consortium name="WormBaseParasite"/>
        </authorList>
    </citation>
    <scope>IDENTIFICATION</scope>
</reference>
<organism evidence="9">
    <name type="scientific">Rodentolepis nana</name>
    <name type="common">Dwarf tapeworm</name>
    <name type="synonym">Hymenolepis nana</name>
    <dbReference type="NCBI Taxonomy" id="102285"/>
    <lineage>
        <taxon>Eukaryota</taxon>
        <taxon>Metazoa</taxon>
        <taxon>Spiralia</taxon>
        <taxon>Lophotrochozoa</taxon>
        <taxon>Platyhelminthes</taxon>
        <taxon>Cestoda</taxon>
        <taxon>Eucestoda</taxon>
        <taxon>Cyclophyllidea</taxon>
        <taxon>Hymenolepididae</taxon>
        <taxon>Rodentolepis</taxon>
    </lineage>
</organism>
<keyword evidence="8" id="KW-1185">Reference proteome</keyword>
<dbReference type="AlphaFoldDB" id="A0A0R3TKF6"/>
<reference evidence="7 8" key="2">
    <citation type="submission" date="2018-11" db="EMBL/GenBank/DDBJ databases">
        <authorList>
            <consortium name="Pathogen Informatics"/>
        </authorList>
    </citation>
    <scope>NUCLEOTIDE SEQUENCE [LARGE SCALE GENOMIC DNA]</scope>
</reference>
<comment type="subcellular location">
    <subcellularLocation>
        <location evidence="1">Membrane</location>
        <topology evidence="1">Multi-pass membrane protein</topology>
    </subcellularLocation>
</comment>
<proteinExistence type="inferred from homology"/>
<dbReference type="WBParaSite" id="HNAJ_0000765201-mRNA-1">
    <property type="protein sequence ID" value="HNAJ_0000765201-mRNA-1"/>
    <property type="gene ID" value="HNAJ_0000765201"/>
</dbReference>
<evidence type="ECO:0000313" key="7">
    <source>
        <dbReference type="EMBL" id="VDO03508.1"/>
    </source>
</evidence>
<evidence type="ECO:0000256" key="1">
    <source>
        <dbReference type="ARBA" id="ARBA00004141"/>
    </source>
</evidence>
<dbReference type="InterPro" id="IPR005016">
    <property type="entry name" value="TDE1/TMS"/>
</dbReference>
<feature type="transmembrane region" description="Helical" evidence="6">
    <location>
        <begin position="60"/>
        <end position="80"/>
    </location>
</feature>
<keyword evidence="4 6" id="KW-1133">Transmembrane helix</keyword>
<accession>A0A0R3TKF6</accession>
<dbReference type="PANTHER" id="PTHR10383">
    <property type="entry name" value="SERINE INCORPORATOR"/>
    <property type="match status" value="1"/>
</dbReference>
<dbReference type="OrthoDB" id="5963193at2759"/>
<evidence type="ECO:0000256" key="4">
    <source>
        <dbReference type="ARBA" id="ARBA00022989"/>
    </source>
</evidence>
<name>A0A0R3TKF6_RODNA</name>